<sequence>MIVEHNIILAVIYIISIAVLLLLVLAFAVPFALPFLTLALTLTSLPNWIGFLPLAILALCGWLVLGFVTLYNYATWAALTHRLVRQPHAASRFAHTARTYIPLFR</sequence>
<organism evidence="2 3">
    <name type="scientific">Candidatus Uhrbacteria bacterium RIFCSPHIGHO2_02_FULL_53_13</name>
    <dbReference type="NCBI Taxonomy" id="1802389"/>
    <lineage>
        <taxon>Bacteria</taxon>
        <taxon>Candidatus Uhriibacteriota</taxon>
    </lineage>
</organism>
<dbReference type="Proteomes" id="UP000177097">
    <property type="component" value="Unassembled WGS sequence"/>
</dbReference>
<proteinExistence type="predicted"/>
<feature type="transmembrane region" description="Helical" evidence="1">
    <location>
        <begin position="7"/>
        <end position="36"/>
    </location>
</feature>
<dbReference type="EMBL" id="MGDX01000018">
    <property type="protein sequence ID" value="OGL71037.1"/>
    <property type="molecule type" value="Genomic_DNA"/>
</dbReference>
<evidence type="ECO:0000313" key="2">
    <source>
        <dbReference type="EMBL" id="OGL71037.1"/>
    </source>
</evidence>
<keyword evidence="1" id="KW-0472">Membrane</keyword>
<protein>
    <submittedName>
        <fullName evidence="2">Uncharacterized protein</fullName>
    </submittedName>
</protein>
<name>A0A1F7U036_9BACT</name>
<keyword evidence="1" id="KW-1133">Transmembrane helix</keyword>
<keyword evidence="1" id="KW-0812">Transmembrane</keyword>
<accession>A0A1F7U036</accession>
<evidence type="ECO:0000313" key="3">
    <source>
        <dbReference type="Proteomes" id="UP000177097"/>
    </source>
</evidence>
<gene>
    <name evidence="2" type="ORF">A3C17_00645</name>
</gene>
<reference evidence="2 3" key="1">
    <citation type="journal article" date="2016" name="Nat. Commun.">
        <title>Thousands of microbial genomes shed light on interconnected biogeochemical processes in an aquifer system.</title>
        <authorList>
            <person name="Anantharaman K."/>
            <person name="Brown C.T."/>
            <person name="Hug L.A."/>
            <person name="Sharon I."/>
            <person name="Castelle C.J."/>
            <person name="Probst A.J."/>
            <person name="Thomas B.C."/>
            <person name="Singh A."/>
            <person name="Wilkins M.J."/>
            <person name="Karaoz U."/>
            <person name="Brodie E.L."/>
            <person name="Williams K.H."/>
            <person name="Hubbard S.S."/>
            <person name="Banfield J.F."/>
        </authorList>
    </citation>
    <scope>NUCLEOTIDE SEQUENCE [LARGE SCALE GENOMIC DNA]</scope>
</reference>
<dbReference type="AlphaFoldDB" id="A0A1F7U036"/>
<comment type="caution">
    <text evidence="2">The sequence shown here is derived from an EMBL/GenBank/DDBJ whole genome shotgun (WGS) entry which is preliminary data.</text>
</comment>
<feature type="transmembrane region" description="Helical" evidence="1">
    <location>
        <begin position="48"/>
        <end position="73"/>
    </location>
</feature>
<evidence type="ECO:0000256" key="1">
    <source>
        <dbReference type="SAM" id="Phobius"/>
    </source>
</evidence>